<dbReference type="GO" id="GO:0006269">
    <property type="term" value="P:DNA replication, synthesis of primer"/>
    <property type="evidence" value="ECO:0007669"/>
    <property type="project" value="UniProtKB-KW"/>
</dbReference>
<evidence type="ECO:0000256" key="1">
    <source>
        <dbReference type="ARBA" id="ARBA00022515"/>
    </source>
</evidence>
<evidence type="ECO:0000313" key="4">
    <source>
        <dbReference type="EMBL" id="OIR00888.1"/>
    </source>
</evidence>
<reference evidence="4" key="1">
    <citation type="submission" date="2016-10" db="EMBL/GenBank/DDBJ databases">
        <title>Sequence of Gallionella enrichment culture.</title>
        <authorList>
            <person name="Poehlein A."/>
            <person name="Muehling M."/>
            <person name="Daniel R."/>
        </authorList>
    </citation>
    <scope>NUCLEOTIDE SEQUENCE</scope>
</reference>
<keyword evidence="3" id="KW-0238">DNA-binding</keyword>
<evidence type="ECO:0000256" key="2">
    <source>
        <dbReference type="ARBA" id="ARBA00022705"/>
    </source>
</evidence>
<organism evidence="4">
    <name type="scientific">mine drainage metagenome</name>
    <dbReference type="NCBI Taxonomy" id="410659"/>
    <lineage>
        <taxon>unclassified sequences</taxon>
        <taxon>metagenomes</taxon>
        <taxon>ecological metagenomes</taxon>
    </lineage>
</organism>
<gene>
    <name evidence="4" type="primary">priB_3</name>
    <name evidence="4" type="ORF">GALL_170280</name>
</gene>
<dbReference type="InterPro" id="IPR012340">
    <property type="entry name" value="NA-bd_OB-fold"/>
</dbReference>
<keyword evidence="1" id="KW-0639">Primosome</keyword>
<dbReference type="PROSITE" id="PS50935">
    <property type="entry name" value="SSB"/>
    <property type="match status" value="1"/>
</dbReference>
<evidence type="ECO:0000256" key="3">
    <source>
        <dbReference type="ARBA" id="ARBA00023125"/>
    </source>
</evidence>
<dbReference type="InterPro" id="IPR023646">
    <property type="entry name" value="Prisomal_replication_PriB"/>
</dbReference>
<dbReference type="GO" id="GO:1990077">
    <property type="term" value="C:primosome complex"/>
    <property type="evidence" value="ECO:0007669"/>
    <property type="project" value="UniProtKB-KW"/>
</dbReference>
<proteinExistence type="predicted"/>
<accession>A0A1J5S9Z8</accession>
<dbReference type="AlphaFoldDB" id="A0A1J5S9Z8"/>
<dbReference type="PIRSF" id="PIRSF003135">
    <property type="entry name" value="Primosomal_n"/>
    <property type="match status" value="1"/>
</dbReference>
<keyword evidence="2" id="KW-0235">DNA replication</keyword>
<dbReference type="NCBIfam" id="TIGR04418">
    <property type="entry name" value="PriB_gamma"/>
    <property type="match status" value="1"/>
</dbReference>
<dbReference type="SUPFAM" id="SSF50249">
    <property type="entry name" value="Nucleic acid-binding proteins"/>
    <property type="match status" value="1"/>
</dbReference>
<comment type="caution">
    <text evidence="4">The sequence shown here is derived from an EMBL/GenBank/DDBJ whole genome shotgun (WGS) entry which is preliminary data.</text>
</comment>
<dbReference type="Gene3D" id="2.40.50.140">
    <property type="entry name" value="Nucleic acid-binding proteins"/>
    <property type="match status" value="1"/>
</dbReference>
<dbReference type="GO" id="GO:0003697">
    <property type="term" value="F:single-stranded DNA binding"/>
    <property type="evidence" value="ECO:0007669"/>
    <property type="project" value="InterPro"/>
</dbReference>
<dbReference type="InterPro" id="IPR000424">
    <property type="entry name" value="Primosome_PriB/ssb"/>
</dbReference>
<dbReference type="Pfam" id="PF22657">
    <property type="entry name" value="SSB_1"/>
    <property type="match status" value="1"/>
</dbReference>
<sequence>MLAGSLLELAALRFTPAGIPALNFQIAHASTQSEAGAERQVSCEMACVALGPVAQLLSGARPGDGLRLTGFLSAKSLKSRTPVLHVNAIEFLEGMDHGI</sequence>
<protein>
    <submittedName>
        <fullName evidence="4">Primosomal replication protein n</fullName>
    </submittedName>
</protein>
<dbReference type="EMBL" id="MLJW01000090">
    <property type="protein sequence ID" value="OIR00888.1"/>
    <property type="molecule type" value="Genomic_DNA"/>
</dbReference>
<name>A0A1J5S9Z8_9ZZZZ</name>